<evidence type="ECO:0000256" key="4">
    <source>
        <dbReference type="ARBA" id="ARBA00023008"/>
    </source>
</evidence>
<evidence type="ECO:0000256" key="1">
    <source>
        <dbReference type="ARBA" id="ARBA00004196"/>
    </source>
</evidence>
<evidence type="ECO:0000313" key="10">
    <source>
        <dbReference type="Proteomes" id="UP000239895"/>
    </source>
</evidence>
<evidence type="ECO:0000313" key="9">
    <source>
        <dbReference type="EMBL" id="PRZ10425.1"/>
    </source>
</evidence>
<accession>A0ABX5EL56</accession>
<dbReference type="InterPro" id="IPR007348">
    <property type="entry name" value="CopC_dom"/>
</dbReference>
<keyword evidence="6" id="KW-0472">Membrane</keyword>
<evidence type="ECO:0000256" key="2">
    <source>
        <dbReference type="ARBA" id="ARBA00022723"/>
    </source>
</evidence>
<reference evidence="9 10" key="1">
    <citation type="submission" date="2018-03" db="EMBL/GenBank/DDBJ databases">
        <title>Comparative analysis of microorganisms from saline springs in Andes Mountain Range, Colombia.</title>
        <authorList>
            <person name="Rubin E."/>
        </authorList>
    </citation>
    <scope>NUCLEOTIDE SEQUENCE [LARGE SCALE GENOMIC DNA]</scope>
    <source>
        <strain evidence="9 10">CG 23</strain>
    </source>
</reference>
<evidence type="ECO:0000259" key="8">
    <source>
        <dbReference type="Pfam" id="PF04234"/>
    </source>
</evidence>
<dbReference type="RefSeq" id="WP_106264910.1">
    <property type="nucleotide sequence ID" value="NZ_PVTX01000001.1"/>
</dbReference>
<feature type="signal peptide" evidence="7">
    <location>
        <begin position="1"/>
        <end position="29"/>
    </location>
</feature>
<feature type="domain" description="CopC" evidence="8">
    <location>
        <begin position="30"/>
        <end position="124"/>
    </location>
</feature>
<feature type="transmembrane region" description="Helical" evidence="6">
    <location>
        <begin position="170"/>
        <end position="192"/>
    </location>
</feature>
<keyword evidence="3 7" id="KW-0732">Signal</keyword>
<evidence type="ECO:0000256" key="6">
    <source>
        <dbReference type="SAM" id="Phobius"/>
    </source>
</evidence>
<evidence type="ECO:0000256" key="7">
    <source>
        <dbReference type="SAM" id="SignalP"/>
    </source>
</evidence>
<dbReference type="InterPro" id="IPR014756">
    <property type="entry name" value="Ig_E-set"/>
</dbReference>
<protein>
    <recommendedName>
        <fullName evidence="8">CopC domain-containing protein</fullName>
    </recommendedName>
</protein>
<keyword evidence="6" id="KW-1133">Transmembrane helix</keyword>
<gene>
    <name evidence="9" type="ORF">BCL65_101570</name>
</gene>
<dbReference type="SUPFAM" id="SSF81296">
    <property type="entry name" value="E set domains"/>
    <property type="match status" value="1"/>
</dbReference>
<keyword evidence="4" id="KW-0186">Copper</keyword>
<dbReference type="InterPro" id="IPR032694">
    <property type="entry name" value="CopC/D"/>
</dbReference>
<dbReference type="PANTHER" id="PTHR34820:SF4">
    <property type="entry name" value="INNER MEMBRANE PROTEIN YEBZ"/>
    <property type="match status" value="1"/>
</dbReference>
<dbReference type="Gene3D" id="2.60.40.1220">
    <property type="match status" value="1"/>
</dbReference>
<feature type="region of interest" description="Disordered" evidence="5">
    <location>
        <begin position="127"/>
        <end position="165"/>
    </location>
</feature>
<dbReference type="InterPro" id="IPR014755">
    <property type="entry name" value="Cu-Rt/internalin_Ig-like"/>
</dbReference>
<proteinExistence type="predicted"/>
<dbReference type="Pfam" id="PF04234">
    <property type="entry name" value="CopC"/>
    <property type="match status" value="1"/>
</dbReference>
<comment type="subcellular location">
    <subcellularLocation>
        <location evidence="1">Cell envelope</location>
    </subcellularLocation>
</comment>
<feature type="compositionally biased region" description="Low complexity" evidence="5">
    <location>
        <begin position="152"/>
        <end position="165"/>
    </location>
</feature>
<organism evidence="9 10">
    <name type="scientific">Isoptericola halotolerans</name>
    <dbReference type="NCBI Taxonomy" id="300560"/>
    <lineage>
        <taxon>Bacteria</taxon>
        <taxon>Bacillati</taxon>
        <taxon>Actinomycetota</taxon>
        <taxon>Actinomycetes</taxon>
        <taxon>Micrococcales</taxon>
        <taxon>Promicromonosporaceae</taxon>
        <taxon>Isoptericola</taxon>
    </lineage>
</organism>
<name>A0ABX5EL56_9MICO</name>
<keyword evidence="2" id="KW-0479">Metal-binding</keyword>
<keyword evidence="6" id="KW-0812">Transmembrane</keyword>
<evidence type="ECO:0000256" key="5">
    <source>
        <dbReference type="SAM" id="MobiDB-lite"/>
    </source>
</evidence>
<dbReference type="EMBL" id="PVTX01000001">
    <property type="protein sequence ID" value="PRZ10425.1"/>
    <property type="molecule type" value="Genomic_DNA"/>
</dbReference>
<sequence length="209" mass="20327">MSRRGLARSAALTGVAVTLLVTATPPASAHNYVVGTDPEEGATVTADLDEVSVTFNDVLLDMGGQSTVVDVTGPDGGHYATACPQISGAEVSAPVELGGPGEYTVDWRVVSADGHPVSGELTFEYAPPSGTDQAPGAVDPACGATGDGQDGAGAPAGTAGPGEAEAAPSAGVVVAVALGAALLGGVVVLVVVRAGRRSRADQDPGVSSP</sequence>
<feature type="chain" id="PRO_5047230602" description="CopC domain-containing protein" evidence="7">
    <location>
        <begin position="30"/>
        <end position="209"/>
    </location>
</feature>
<keyword evidence="10" id="KW-1185">Reference proteome</keyword>
<comment type="caution">
    <text evidence="9">The sequence shown here is derived from an EMBL/GenBank/DDBJ whole genome shotgun (WGS) entry which is preliminary data.</text>
</comment>
<dbReference type="Proteomes" id="UP000239895">
    <property type="component" value="Unassembled WGS sequence"/>
</dbReference>
<evidence type="ECO:0000256" key="3">
    <source>
        <dbReference type="ARBA" id="ARBA00022729"/>
    </source>
</evidence>
<dbReference type="PANTHER" id="PTHR34820">
    <property type="entry name" value="INNER MEMBRANE PROTEIN YEBZ"/>
    <property type="match status" value="1"/>
</dbReference>